<organism evidence="5 6">
    <name type="scientific">Kangiella taiwanensis</name>
    <dbReference type="NCBI Taxonomy" id="1079179"/>
    <lineage>
        <taxon>Bacteria</taxon>
        <taxon>Pseudomonadati</taxon>
        <taxon>Pseudomonadota</taxon>
        <taxon>Gammaproteobacteria</taxon>
        <taxon>Kangiellales</taxon>
        <taxon>Kangiellaceae</taxon>
        <taxon>Kangiella</taxon>
    </lineage>
</organism>
<dbReference type="EMBL" id="BAABFU010000002">
    <property type="protein sequence ID" value="GAA4350819.1"/>
    <property type="molecule type" value="Genomic_DNA"/>
</dbReference>
<reference evidence="6" key="1">
    <citation type="journal article" date="2019" name="Int. J. Syst. Evol. Microbiol.">
        <title>The Global Catalogue of Microorganisms (GCM) 10K type strain sequencing project: providing services to taxonomists for standard genome sequencing and annotation.</title>
        <authorList>
            <consortium name="The Broad Institute Genomics Platform"/>
            <consortium name="The Broad Institute Genome Sequencing Center for Infectious Disease"/>
            <person name="Wu L."/>
            <person name="Ma J."/>
        </authorList>
    </citation>
    <scope>NUCLEOTIDE SEQUENCE [LARGE SCALE GENOMIC DNA]</scope>
    <source>
        <strain evidence="6">JCM 17727</strain>
    </source>
</reference>
<dbReference type="Proteomes" id="UP001501294">
    <property type="component" value="Unassembled WGS sequence"/>
</dbReference>
<name>A0ABP8I3T5_9GAMM</name>
<dbReference type="NCBIfam" id="TIGR00724">
    <property type="entry name" value="urea_amlyse_rel"/>
    <property type="match status" value="1"/>
</dbReference>
<sequence>MTIKIIKAGLLTTIQDLGRHTYRQYGIASNGALDSYSHQIANWLVGKSKTSPTLEVTQLGPTLEFTQPMSIGISGAEFELLINDTPQPMNTTLHLKAGDVLQFGKLHFGARAYIAFAGQLKKSCVMGSFSTNLLAEFGGYKGRALKDGDEVAISSKTIKNTRVTPSELLQELHHNLQQKHVIVRITKGREDNLLTEQSARDLFEGQFKVSSYSNRMALTLESQPINLSQALSMTTVPVTTGTIQLPDSGRPIVTLADGQTTGGYPRIGQVISADLNLLGQLKAQETVSFYKVSFEKALSLYQQKEHFIQQMLN</sequence>
<keyword evidence="2" id="KW-0378">Hydrolase</keyword>
<keyword evidence="6" id="KW-1185">Reference proteome</keyword>
<keyword evidence="3" id="KW-0067">ATP-binding</keyword>
<dbReference type="PANTHER" id="PTHR43309">
    <property type="entry name" value="5-OXOPROLINASE SUBUNIT C"/>
    <property type="match status" value="1"/>
</dbReference>
<comment type="caution">
    <text evidence="5">The sequence shown here is derived from an EMBL/GenBank/DDBJ whole genome shotgun (WGS) entry which is preliminary data.</text>
</comment>
<evidence type="ECO:0000313" key="6">
    <source>
        <dbReference type="Proteomes" id="UP001501294"/>
    </source>
</evidence>
<dbReference type="InterPro" id="IPR029000">
    <property type="entry name" value="Cyclophilin-like_dom_sf"/>
</dbReference>
<dbReference type="PANTHER" id="PTHR43309:SF5">
    <property type="entry name" value="5-OXOPROLINASE SUBUNIT C"/>
    <property type="match status" value="1"/>
</dbReference>
<dbReference type="InterPro" id="IPR052708">
    <property type="entry name" value="PxpC"/>
</dbReference>
<feature type="domain" description="Carboxyltransferase" evidence="4">
    <location>
        <begin position="24"/>
        <end position="307"/>
    </location>
</feature>
<evidence type="ECO:0000313" key="5">
    <source>
        <dbReference type="EMBL" id="GAA4350819.1"/>
    </source>
</evidence>
<dbReference type="SUPFAM" id="SSF50891">
    <property type="entry name" value="Cyclophilin-like"/>
    <property type="match status" value="1"/>
</dbReference>
<dbReference type="SMART" id="SM00797">
    <property type="entry name" value="AHS2"/>
    <property type="match status" value="1"/>
</dbReference>
<accession>A0ABP8I3T5</accession>
<dbReference type="RefSeq" id="WP_223578603.1">
    <property type="nucleotide sequence ID" value="NZ_BAABFU010000002.1"/>
</dbReference>
<evidence type="ECO:0000256" key="3">
    <source>
        <dbReference type="ARBA" id="ARBA00022840"/>
    </source>
</evidence>
<dbReference type="InterPro" id="IPR003778">
    <property type="entry name" value="CT_A_B"/>
</dbReference>
<protein>
    <submittedName>
        <fullName evidence="5">Biotin-dependent carboxyltransferase family protein</fullName>
    </submittedName>
</protein>
<evidence type="ECO:0000256" key="2">
    <source>
        <dbReference type="ARBA" id="ARBA00022801"/>
    </source>
</evidence>
<evidence type="ECO:0000256" key="1">
    <source>
        <dbReference type="ARBA" id="ARBA00022741"/>
    </source>
</evidence>
<evidence type="ECO:0000259" key="4">
    <source>
        <dbReference type="SMART" id="SM00797"/>
    </source>
</evidence>
<gene>
    <name evidence="5" type="ORF">GCM10023150_16980</name>
</gene>
<proteinExistence type="predicted"/>
<dbReference type="Gene3D" id="2.40.100.10">
    <property type="entry name" value="Cyclophilin-like"/>
    <property type="match status" value="1"/>
</dbReference>
<keyword evidence="1" id="KW-0547">Nucleotide-binding</keyword>
<dbReference type="Pfam" id="PF02626">
    <property type="entry name" value="CT_A_B"/>
    <property type="match status" value="1"/>
</dbReference>